<name>A0A8J5WFP6_ZIZPA</name>
<accession>A0A8J5WFP6</accession>
<sequence length="92" mass="9578">MPGGWRRARNTFGGGGVSMGLWELVRRQRDDGQRRIRVALARSTTDAAARHRKGSPCSGAGASRSSGVMGGHAGARGIRIRCGSAASVVGCR</sequence>
<evidence type="ECO:0000313" key="3">
    <source>
        <dbReference type="Proteomes" id="UP000729402"/>
    </source>
</evidence>
<feature type="region of interest" description="Disordered" evidence="1">
    <location>
        <begin position="43"/>
        <end position="70"/>
    </location>
</feature>
<proteinExistence type="predicted"/>
<gene>
    <name evidence="2" type="ORF">GUJ93_ZPchr0010g9489</name>
</gene>
<organism evidence="2 3">
    <name type="scientific">Zizania palustris</name>
    <name type="common">Northern wild rice</name>
    <dbReference type="NCBI Taxonomy" id="103762"/>
    <lineage>
        <taxon>Eukaryota</taxon>
        <taxon>Viridiplantae</taxon>
        <taxon>Streptophyta</taxon>
        <taxon>Embryophyta</taxon>
        <taxon>Tracheophyta</taxon>
        <taxon>Spermatophyta</taxon>
        <taxon>Magnoliopsida</taxon>
        <taxon>Liliopsida</taxon>
        <taxon>Poales</taxon>
        <taxon>Poaceae</taxon>
        <taxon>BOP clade</taxon>
        <taxon>Oryzoideae</taxon>
        <taxon>Oryzeae</taxon>
        <taxon>Zizaniinae</taxon>
        <taxon>Zizania</taxon>
    </lineage>
</organism>
<evidence type="ECO:0000313" key="2">
    <source>
        <dbReference type="EMBL" id="KAG8087933.1"/>
    </source>
</evidence>
<reference evidence="2" key="2">
    <citation type="submission" date="2021-02" db="EMBL/GenBank/DDBJ databases">
        <authorList>
            <person name="Kimball J.A."/>
            <person name="Haas M.W."/>
            <person name="Macchietto M."/>
            <person name="Kono T."/>
            <person name="Duquette J."/>
            <person name="Shao M."/>
        </authorList>
    </citation>
    <scope>NUCLEOTIDE SEQUENCE</scope>
    <source>
        <tissue evidence="2">Fresh leaf tissue</tissue>
    </source>
</reference>
<protein>
    <submittedName>
        <fullName evidence="2">Uncharacterized protein</fullName>
    </submittedName>
</protein>
<comment type="caution">
    <text evidence="2">The sequence shown here is derived from an EMBL/GenBank/DDBJ whole genome shotgun (WGS) entry which is preliminary data.</text>
</comment>
<dbReference type="EMBL" id="JAAALK010000082">
    <property type="protein sequence ID" value="KAG8087933.1"/>
    <property type="molecule type" value="Genomic_DNA"/>
</dbReference>
<reference evidence="2" key="1">
    <citation type="journal article" date="2021" name="bioRxiv">
        <title>Whole Genome Assembly and Annotation of Northern Wild Rice, Zizania palustris L., Supports a Whole Genome Duplication in the Zizania Genus.</title>
        <authorList>
            <person name="Haas M."/>
            <person name="Kono T."/>
            <person name="Macchietto M."/>
            <person name="Millas R."/>
            <person name="McGilp L."/>
            <person name="Shao M."/>
            <person name="Duquette J."/>
            <person name="Hirsch C.N."/>
            <person name="Kimball J."/>
        </authorList>
    </citation>
    <scope>NUCLEOTIDE SEQUENCE</scope>
    <source>
        <tissue evidence="2">Fresh leaf tissue</tissue>
    </source>
</reference>
<dbReference type="Proteomes" id="UP000729402">
    <property type="component" value="Unassembled WGS sequence"/>
</dbReference>
<evidence type="ECO:0000256" key="1">
    <source>
        <dbReference type="SAM" id="MobiDB-lite"/>
    </source>
</evidence>
<dbReference type="AlphaFoldDB" id="A0A8J5WFP6"/>
<keyword evidence="3" id="KW-1185">Reference proteome</keyword>